<name>A0A7J7KPU2_BUGNE</name>
<dbReference type="SUPFAM" id="SSF56112">
    <property type="entry name" value="Protein kinase-like (PK-like)"/>
    <property type="match status" value="1"/>
</dbReference>
<evidence type="ECO:0000256" key="15">
    <source>
        <dbReference type="ARBA" id="ARBA00056408"/>
    </source>
</evidence>
<evidence type="ECO:0000256" key="1">
    <source>
        <dbReference type="ARBA" id="ARBA00005490"/>
    </source>
</evidence>
<keyword evidence="24" id="KW-1185">Reference proteome</keyword>
<evidence type="ECO:0000256" key="2">
    <source>
        <dbReference type="ARBA" id="ARBA00012429"/>
    </source>
</evidence>
<evidence type="ECO:0000256" key="10">
    <source>
        <dbReference type="ARBA" id="ARBA00022777"/>
    </source>
</evidence>
<dbReference type="CDD" id="cd20835">
    <property type="entry name" value="C1_nPKC_epsilon-like_rpt1"/>
    <property type="match status" value="1"/>
</dbReference>
<evidence type="ECO:0000256" key="11">
    <source>
        <dbReference type="ARBA" id="ARBA00022833"/>
    </source>
</evidence>
<keyword evidence="4" id="KW-0597">Phosphoprotein</keyword>
<keyword evidence="10 16" id="KW-0418">Kinase</keyword>
<evidence type="ECO:0000313" key="24">
    <source>
        <dbReference type="Proteomes" id="UP000593567"/>
    </source>
</evidence>
<evidence type="ECO:0000256" key="16">
    <source>
        <dbReference type="PIRNR" id="PIRNR000551"/>
    </source>
</evidence>
<dbReference type="InterPro" id="IPR020454">
    <property type="entry name" value="DAG/PE-bd"/>
</dbReference>
<keyword evidence="11" id="KW-0862">Zinc</keyword>
<evidence type="ECO:0000313" key="23">
    <source>
        <dbReference type="EMBL" id="KAF6040196.1"/>
    </source>
</evidence>
<dbReference type="SMART" id="SM00109">
    <property type="entry name" value="C1"/>
    <property type="match status" value="2"/>
</dbReference>
<dbReference type="GO" id="GO:0008270">
    <property type="term" value="F:zinc ion binding"/>
    <property type="evidence" value="ECO:0007669"/>
    <property type="project" value="UniProtKB-KW"/>
</dbReference>
<evidence type="ECO:0000259" key="22">
    <source>
        <dbReference type="PROSITE" id="PS51285"/>
    </source>
</evidence>
<organism evidence="23 24">
    <name type="scientific">Bugula neritina</name>
    <name type="common">Brown bryozoan</name>
    <name type="synonym">Sertularia neritina</name>
    <dbReference type="NCBI Taxonomy" id="10212"/>
    <lineage>
        <taxon>Eukaryota</taxon>
        <taxon>Metazoa</taxon>
        <taxon>Spiralia</taxon>
        <taxon>Lophotrochozoa</taxon>
        <taxon>Bryozoa</taxon>
        <taxon>Gymnolaemata</taxon>
        <taxon>Cheilostomatida</taxon>
        <taxon>Flustrina</taxon>
        <taxon>Buguloidea</taxon>
        <taxon>Bugulidae</taxon>
        <taxon>Bugula</taxon>
    </lineage>
</organism>
<dbReference type="InterPro" id="IPR000008">
    <property type="entry name" value="C2_dom"/>
</dbReference>
<dbReference type="InterPro" id="IPR017441">
    <property type="entry name" value="Protein_kinase_ATP_BS"/>
</dbReference>
<dbReference type="InterPro" id="IPR000961">
    <property type="entry name" value="AGC-kinase_C"/>
</dbReference>
<evidence type="ECO:0000256" key="8">
    <source>
        <dbReference type="ARBA" id="ARBA00022741"/>
    </source>
</evidence>
<comment type="catalytic activity">
    <reaction evidence="13 16">
        <text>L-threonyl-[protein] + ATP = O-phospho-L-threonyl-[protein] + ADP + H(+)</text>
        <dbReference type="Rhea" id="RHEA:46608"/>
        <dbReference type="Rhea" id="RHEA-COMP:11060"/>
        <dbReference type="Rhea" id="RHEA-COMP:11605"/>
        <dbReference type="ChEBI" id="CHEBI:15378"/>
        <dbReference type="ChEBI" id="CHEBI:30013"/>
        <dbReference type="ChEBI" id="CHEBI:30616"/>
        <dbReference type="ChEBI" id="CHEBI:61977"/>
        <dbReference type="ChEBI" id="CHEBI:456216"/>
        <dbReference type="EC" id="2.7.11.13"/>
    </reaction>
</comment>
<dbReference type="Pfam" id="PF00433">
    <property type="entry name" value="Pkinase_C"/>
    <property type="match status" value="1"/>
</dbReference>
<dbReference type="SMART" id="SM00239">
    <property type="entry name" value="C2"/>
    <property type="match status" value="1"/>
</dbReference>
<reference evidence="23" key="1">
    <citation type="submission" date="2020-06" db="EMBL/GenBank/DDBJ databases">
        <title>Draft genome of Bugula neritina, a colonial animal packing powerful symbionts and potential medicines.</title>
        <authorList>
            <person name="Rayko M."/>
        </authorList>
    </citation>
    <scope>NUCLEOTIDE SEQUENCE [LARGE SCALE GENOMIC DNA]</scope>
    <source>
        <strain evidence="23">Kwan_BN1</strain>
    </source>
</reference>
<dbReference type="OrthoDB" id="63267at2759"/>
<dbReference type="PIRSF" id="PIRSF000551">
    <property type="entry name" value="PKC_delta"/>
    <property type="match status" value="1"/>
</dbReference>
<feature type="domain" description="Phorbol-ester/DAG-type" evidence="21">
    <location>
        <begin position="235"/>
        <end position="285"/>
    </location>
</feature>
<dbReference type="Pfam" id="PF00168">
    <property type="entry name" value="C2"/>
    <property type="match status" value="1"/>
</dbReference>
<keyword evidence="3 16" id="KW-0723">Serine/threonine-protein kinase</keyword>
<evidence type="ECO:0000256" key="18">
    <source>
        <dbReference type="PROSITE-ProRule" id="PRU10141"/>
    </source>
</evidence>
<feature type="domain" description="Protein kinase" evidence="20">
    <location>
        <begin position="355"/>
        <end position="643"/>
    </location>
</feature>
<protein>
    <recommendedName>
        <fullName evidence="2 16">Protein kinase C</fullName>
        <ecNumber evidence="2 16">2.7.11.13</ecNumber>
    </recommendedName>
</protein>
<sequence length="643" mass="73592">MVYFTGRLQIKVVEAANLKPTNYVNRHSSFIGSTRTHLNPYIALDIDESHFAKTKSKLKTINPEYDEEFSTQVHNGQVLGLTVFDESTLLDEFVANCSIPFEDLSENIDIWVDLEPCGKVHIIIQLIGSKSEEPARDRMFKEKDVRWKRRRGAVRRRVHQVNGHKFMCIFLKQPTFCSHCGDFIWGLFNKQGYQCQVCTVVLHKRCHSMIVTKCPGVKTTYPEDELKQRFNINVPHRFCAHNYARFTYCDHCGSLLYGILRQGLQCDSCKMNVHHRCQKNVPNNCGLNTRDMAAILKKIGFSTSPARKKASFSESSTSSSSRTATTLRNRNSRELITSKSDDLSSRLQQVQITDYNFLKVLGKGSFGKVMLAEKKSSGEIFAVKVLKKDVITQDDDVECTLTEKRILALSARHPFLTALHSTFQTADRLFFVMEYVNGGDLMFQIQRSRKFDEILKELPYNESVDWWALGVLMYEMMAGQPPFEADNEEDLFESIQHDDVLYPVWLSKDAVSILKGFMTKSPSKRLGCICGGSELSSHETVRQFKESQILQHPFFHEKIDWVALENREVKPPFKPKIKTKYDANNFDKDFTSEQPTLTPTDKQALMDVNQEEFRGFSYVNPDFGKWTVALEPAKDGGSNAKNS</sequence>
<dbReference type="PROSITE" id="PS50004">
    <property type="entry name" value="C2"/>
    <property type="match status" value="1"/>
</dbReference>
<dbReference type="InterPro" id="IPR017892">
    <property type="entry name" value="Pkinase_C"/>
</dbReference>
<evidence type="ECO:0000256" key="3">
    <source>
        <dbReference type="ARBA" id="ARBA00022527"/>
    </source>
</evidence>
<dbReference type="InterPro" id="IPR011009">
    <property type="entry name" value="Kinase-like_dom_sf"/>
</dbReference>
<dbReference type="PROSITE" id="PS51285">
    <property type="entry name" value="AGC_KINASE_CTER"/>
    <property type="match status" value="1"/>
</dbReference>
<comment type="catalytic activity">
    <reaction evidence="14">
        <text>L-seryl-[protein] + ATP = O-phospho-L-seryl-[protein] + ADP + H(+)</text>
        <dbReference type="Rhea" id="RHEA:17989"/>
        <dbReference type="Rhea" id="RHEA-COMP:9863"/>
        <dbReference type="Rhea" id="RHEA-COMP:11604"/>
        <dbReference type="ChEBI" id="CHEBI:15378"/>
        <dbReference type="ChEBI" id="CHEBI:29999"/>
        <dbReference type="ChEBI" id="CHEBI:30616"/>
        <dbReference type="ChEBI" id="CHEBI:83421"/>
        <dbReference type="ChEBI" id="CHEBI:456216"/>
        <dbReference type="EC" id="2.7.11.13"/>
    </reaction>
</comment>
<evidence type="ECO:0000256" key="6">
    <source>
        <dbReference type="ARBA" id="ARBA00022723"/>
    </source>
</evidence>
<dbReference type="GO" id="GO:0005524">
    <property type="term" value="F:ATP binding"/>
    <property type="evidence" value="ECO:0007669"/>
    <property type="project" value="UniProtKB-UniRule"/>
</dbReference>
<dbReference type="FunFam" id="3.30.60.20:FF:000063">
    <property type="entry name" value="Protein kinase C"/>
    <property type="match status" value="1"/>
</dbReference>
<keyword evidence="7" id="KW-0677">Repeat</keyword>
<dbReference type="PANTHER" id="PTHR24351">
    <property type="entry name" value="RIBOSOMAL PROTEIN S6 KINASE"/>
    <property type="match status" value="1"/>
</dbReference>
<evidence type="ECO:0000256" key="7">
    <source>
        <dbReference type="ARBA" id="ARBA00022737"/>
    </source>
</evidence>
<evidence type="ECO:0000256" key="17">
    <source>
        <dbReference type="PIRSR" id="PIRSR000551-51"/>
    </source>
</evidence>
<evidence type="ECO:0000259" key="20">
    <source>
        <dbReference type="PROSITE" id="PS50011"/>
    </source>
</evidence>
<accession>A0A7J7KPU2</accession>
<dbReference type="Gene3D" id="3.30.200.20">
    <property type="entry name" value="Phosphorylase Kinase, domain 1"/>
    <property type="match status" value="2"/>
</dbReference>
<dbReference type="InterPro" id="IPR046349">
    <property type="entry name" value="C1-like_sf"/>
</dbReference>
<dbReference type="SUPFAM" id="SSF57889">
    <property type="entry name" value="Cysteine-rich domain"/>
    <property type="match status" value="2"/>
</dbReference>
<feature type="domain" description="C2" evidence="19">
    <location>
        <begin position="1"/>
        <end position="116"/>
    </location>
</feature>
<dbReference type="PROSITE" id="PS50011">
    <property type="entry name" value="PROTEIN_KINASE_DOM"/>
    <property type="match status" value="1"/>
</dbReference>
<feature type="domain" description="Phorbol-ester/DAG-type" evidence="21">
    <location>
        <begin position="163"/>
        <end position="214"/>
    </location>
</feature>
<dbReference type="CDD" id="cd20838">
    <property type="entry name" value="C1_nPKC_epsilon-like_rpt2"/>
    <property type="match status" value="1"/>
</dbReference>
<dbReference type="GO" id="GO:0004697">
    <property type="term" value="F:diacylglycerol-dependent serine/threonine kinase activity"/>
    <property type="evidence" value="ECO:0007669"/>
    <property type="project" value="UniProtKB-EC"/>
</dbReference>
<dbReference type="Proteomes" id="UP000593567">
    <property type="component" value="Unassembled WGS sequence"/>
</dbReference>
<keyword evidence="6" id="KW-0479">Metal-binding</keyword>
<evidence type="ECO:0000256" key="12">
    <source>
        <dbReference type="ARBA" id="ARBA00022840"/>
    </source>
</evidence>
<dbReference type="FunFam" id="3.30.60.20:FF:000003">
    <property type="entry name" value="Protein kinase C delta"/>
    <property type="match status" value="1"/>
</dbReference>
<dbReference type="Pfam" id="PF00130">
    <property type="entry name" value="C1_1"/>
    <property type="match status" value="2"/>
</dbReference>
<keyword evidence="12 16" id="KW-0067">ATP-binding</keyword>
<evidence type="ECO:0000256" key="13">
    <source>
        <dbReference type="ARBA" id="ARBA00047272"/>
    </source>
</evidence>
<dbReference type="PROSITE" id="PS50081">
    <property type="entry name" value="ZF_DAG_PE_2"/>
    <property type="match status" value="2"/>
</dbReference>
<gene>
    <name evidence="23" type="ORF">EB796_001477</name>
</gene>
<dbReference type="EC" id="2.7.11.13" evidence="2 16"/>
<evidence type="ECO:0000256" key="14">
    <source>
        <dbReference type="ARBA" id="ARBA00047470"/>
    </source>
</evidence>
<feature type="binding site" evidence="17 18">
    <location>
        <position position="384"/>
    </location>
    <ligand>
        <name>ATP</name>
        <dbReference type="ChEBI" id="CHEBI:30616"/>
    </ligand>
</feature>
<dbReference type="PROSITE" id="PS00107">
    <property type="entry name" value="PROTEIN_KINASE_ATP"/>
    <property type="match status" value="1"/>
</dbReference>
<keyword evidence="8 16" id="KW-0547">Nucleotide-binding</keyword>
<evidence type="ECO:0000256" key="4">
    <source>
        <dbReference type="ARBA" id="ARBA00022553"/>
    </source>
</evidence>
<evidence type="ECO:0000259" key="19">
    <source>
        <dbReference type="PROSITE" id="PS50004"/>
    </source>
</evidence>
<dbReference type="EMBL" id="VXIV02000165">
    <property type="protein sequence ID" value="KAF6040196.1"/>
    <property type="molecule type" value="Genomic_DNA"/>
</dbReference>
<evidence type="ECO:0000256" key="9">
    <source>
        <dbReference type="ARBA" id="ARBA00022771"/>
    </source>
</evidence>
<dbReference type="InterPro" id="IPR035892">
    <property type="entry name" value="C2_domain_sf"/>
</dbReference>
<comment type="similarity">
    <text evidence="1 16">Belongs to the protein kinase superfamily. AGC Ser/Thr protein kinase family. PKC subfamily.</text>
</comment>
<dbReference type="PROSITE" id="PS00479">
    <property type="entry name" value="ZF_DAG_PE_1"/>
    <property type="match status" value="1"/>
</dbReference>
<comment type="function">
    <text evidence="15">PKC is activated by diacylglycerol which in turn phosphorylates a range of cellular proteins. PKC also serves as the receptor for phorbol esters, a class of tumor promoters.</text>
</comment>
<proteinExistence type="inferred from homology"/>
<evidence type="ECO:0000256" key="5">
    <source>
        <dbReference type="ARBA" id="ARBA00022679"/>
    </source>
</evidence>
<dbReference type="Gene3D" id="2.60.40.150">
    <property type="entry name" value="C2 domain"/>
    <property type="match status" value="1"/>
</dbReference>
<feature type="domain" description="AGC-kinase C-terminal" evidence="22">
    <location>
        <begin position="557"/>
        <end position="628"/>
    </location>
</feature>
<dbReference type="Gene3D" id="1.10.510.10">
    <property type="entry name" value="Transferase(Phosphotransferase) domain 1"/>
    <property type="match status" value="1"/>
</dbReference>
<dbReference type="SMART" id="SM00133">
    <property type="entry name" value="S_TK_X"/>
    <property type="match status" value="1"/>
</dbReference>
<dbReference type="InterPro" id="IPR000719">
    <property type="entry name" value="Prot_kinase_dom"/>
</dbReference>
<keyword evidence="9" id="KW-0863">Zinc-finger</keyword>
<comment type="caution">
    <text evidence="23">The sequence shown here is derived from an EMBL/GenBank/DDBJ whole genome shotgun (WGS) entry which is preliminary data.</text>
</comment>
<dbReference type="PRINTS" id="PR00008">
    <property type="entry name" value="DAGPEDOMAIN"/>
</dbReference>
<dbReference type="FunFam" id="3.30.200.20:FF:000080">
    <property type="entry name" value="Protein kinase C"/>
    <property type="match status" value="1"/>
</dbReference>
<dbReference type="Gene3D" id="3.30.60.20">
    <property type="match status" value="2"/>
</dbReference>
<dbReference type="AlphaFoldDB" id="A0A7J7KPU2"/>
<dbReference type="InterPro" id="IPR014376">
    <property type="entry name" value="Prot_kin_PKC_delta"/>
</dbReference>
<dbReference type="SUPFAM" id="SSF49562">
    <property type="entry name" value="C2 domain (Calcium/lipid-binding domain, CaLB)"/>
    <property type="match status" value="1"/>
</dbReference>
<evidence type="ECO:0000259" key="21">
    <source>
        <dbReference type="PROSITE" id="PS50081"/>
    </source>
</evidence>
<dbReference type="InterPro" id="IPR002219">
    <property type="entry name" value="PKC_DAG/PE"/>
</dbReference>
<keyword evidence="5 16" id="KW-0808">Transferase</keyword>
<dbReference type="Pfam" id="PF00069">
    <property type="entry name" value="Pkinase"/>
    <property type="match status" value="1"/>
</dbReference>
<feature type="binding site" evidence="17">
    <location>
        <begin position="361"/>
        <end position="369"/>
    </location>
    <ligand>
        <name>ATP</name>
        <dbReference type="ChEBI" id="CHEBI:30616"/>
    </ligand>
</feature>
<dbReference type="FunFam" id="1.10.510.10:FF:001922">
    <property type="entry name" value="Protein kinase, putative"/>
    <property type="match status" value="1"/>
</dbReference>